<dbReference type="AlphaFoldDB" id="A0A316VGY3"/>
<dbReference type="RefSeq" id="XP_025356806.1">
    <property type="nucleotide sequence ID" value="XM_025500213.1"/>
</dbReference>
<protein>
    <submittedName>
        <fullName evidence="2">Uncharacterized protein</fullName>
    </submittedName>
</protein>
<dbReference type="InParanoid" id="A0A316VGY3"/>
<name>A0A316VGY3_9BASI</name>
<dbReference type="GeneID" id="37021994"/>
<gene>
    <name evidence="2" type="ORF">FA14DRAFT_169498</name>
</gene>
<dbReference type="Proteomes" id="UP000245771">
    <property type="component" value="Unassembled WGS sequence"/>
</dbReference>
<dbReference type="EMBL" id="KZ819602">
    <property type="protein sequence ID" value="PWN36504.1"/>
    <property type="molecule type" value="Genomic_DNA"/>
</dbReference>
<feature type="region of interest" description="Disordered" evidence="1">
    <location>
        <begin position="153"/>
        <end position="194"/>
    </location>
</feature>
<accession>A0A316VGY3</accession>
<feature type="compositionally biased region" description="Low complexity" evidence="1">
    <location>
        <begin position="179"/>
        <end position="194"/>
    </location>
</feature>
<proteinExistence type="predicted"/>
<feature type="region of interest" description="Disordered" evidence="1">
    <location>
        <begin position="218"/>
        <end position="248"/>
    </location>
</feature>
<keyword evidence="3" id="KW-1185">Reference proteome</keyword>
<evidence type="ECO:0000313" key="2">
    <source>
        <dbReference type="EMBL" id="PWN36504.1"/>
    </source>
</evidence>
<evidence type="ECO:0000313" key="3">
    <source>
        <dbReference type="Proteomes" id="UP000245771"/>
    </source>
</evidence>
<sequence length="277" mass="26452">MVKLSFSERKYINPFFILTSSNNSPIPTYSLPKMKAQFATVAALLLALPAIEAAAVMPAPTEAPVLQKRVFPTGSAAVESFLKTVDPAQLSTYFSWAAHGDGSFTTHAESFISANSAQYASYLSAKSIDPAQASAIAAGLGGASGLAAAGAAGAGANGANSNGQNGDSGASGKSGDGAKGSSNNGTDSGANGNKNGTDAGAAGAAGALGAGAAGAAGANGSNSTNGTSSSADGANGTSSSSAAGAQRTGGTNAAYSLAVNMAGPATVAAVMLAFLGL</sequence>
<evidence type="ECO:0000256" key="1">
    <source>
        <dbReference type="SAM" id="MobiDB-lite"/>
    </source>
</evidence>
<feature type="compositionally biased region" description="Low complexity" evidence="1">
    <location>
        <begin position="157"/>
        <end position="171"/>
    </location>
</feature>
<reference evidence="2 3" key="1">
    <citation type="journal article" date="2018" name="Mol. Biol. Evol.">
        <title>Broad Genomic Sampling Reveals a Smut Pathogenic Ancestry of the Fungal Clade Ustilaginomycotina.</title>
        <authorList>
            <person name="Kijpornyongpan T."/>
            <person name="Mondo S.J."/>
            <person name="Barry K."/>
            <person name="Sandor L."/>
            <person name="Lee J."/>
            <person name="Lipzen A."/>
            <person name="Pangilinan J."/>
            <person name="LaButti K."/>
            <person name="Hainaut M."/>
            <person name="Henrissat B."/>
            <person name="Grigoriev I.V."/>
            <person name="Spatafora J.W."/>
            <person name="Aime M.C."/>
        </authorList>
    </citation>
    <scope>NUCLEOTIDE SEQUENCE [LARGE SCALE GENOMIC DNA]</scope>
    <source>
        <strain evidence="2 3">MCA 3882</strain>
    </source>
</reference>
<organism evidence="2 3">
    <name type="scientific">Meira miltonrushii</name>
    <dbReference type="NCBI Taxonomy" id="1280837"/>
    <lineage>
        <taxon>Eukaryota</taxon>
        <taxon>Fungi</taxon>
        <taxon>Dikarya</taxon>
        <taxon>Basidiomycota</taxon>
        <taxon>Ustilaginomycotina</taxon>
        <taxon>Exobasidiomycetes</taxon>
        <taxon>Exobasidiales</taxon>
        <taxon>Brachybasidiaceae</taxon>
        <taxon>Meira</taxon>
    </lineage>
</organism>